<accession>A0A3L6PFP1</accession>
<proteinExistence type="predicted"/>
<name>A0A3L6PFP1_PANMI</name>
<feature type="region of interest" description="Disordered" evidence="1">
    <location>
        <begin position="1"/>
        <end position="34"/>
    </location>
</feature>
<dbReference type="PANTHER" id="PTHR35161">
    <property type="entry name" value="OS02G0303100 PROTEIN"/>
    <property type="match status" value="1"/>
</dbReference>
<dbReference type="OrthoDB" id="696839at2759"/>
<protein>
    <submittedName>
        <fullName evidence="2">Uncharacterized protein</fullName>
    </submittedName>
</protein>
<evidence type="ECO:0000313" key="3">
    <source>
        <dbReference type="Proteomes" id="UP000275267"/>
    </source>
</evidence>
<feature type="compositionally biased region" description="Low complexity" evidence="1">
    <location>
        <begin position="18"/>
        <end position="29"/>
    </location>
</feature>
<gene>
    <name evidence="2" type="ORF">C2845_PM10G02320</name>
</gene>
<evidence type="ECO:0000313" key="2">
    <source>
        <dbReference type="EMBL" id="RLM54925.1"/>
    </source>
</evidence>
<evidence type="ECO:0000256" key="1">
    <source>
        <dbReference type="SAM" id="MobiDB-lite"/>
    </source>
</evidence>
<reference evidence="3" key="1">
    <citation type="journal article" date="2019" name="Nat. Commun.">
        <title>The genome of broomcorn millet.</title>
        <authorList>
            <person name="Zou C."/>
            <person name="Miki D."/>
            <person name="Li D."/>
            <person name="Tang Q."/>
            <person name="Xiao L."/>
            <person name="Rajput S."/>
            <person name="Deng P."/>
            <person name="Jia W."/>
            <person name="Huang R."/>
            <person name="Zhang M."/>
            <person name="Sun Y."/>
            <person name="Hu J."/>
            <person name="Fu X."/>
            <person name="Schnable P.S."/>
            <person name="Li F."/>
            <person name="Zhang H."/>
            <person name="Feng B."/>
            <person name="Zhu X."/>
            <person name="Liu R."/>
            <person name="Schnable J.C."/>
            <person name="Zhu J.-K."/>
            <person name="Zhang H."/>
        </authorList>
    </citation>
    <scope>NUCLEOTIDE SEQUENCE [LARGE SCALE GENOMIC DNA]</scope>
</reference>
<organism evidence="2 3">
    <name type="scientific">Panicum miliaceum</name>
    <name type="common">Proso millet</name>
    <name type="synonym">Broomcorn millet</name>
    <dbReference type="NCBI Taxonomy" id="4540"/>
    <lineage>
        <taxon>Eukaryota</taxon>
        <taxon>Viridiplantae</taxon>
        <taxon>Streptophyta</taxon>
        <taxon>Embryophyta</taxon>
        <taxon>Tracheophyta</taxon>
        <taxon>Spermatophyta</taxon>
        <taxon>Magnoliopsida</taxon>
        <taxon>Liliopsida</taxon>
        <taxon>Poales</taxon>
        <taxon>Poaceae</taxon>
        <taxon>PACMAD clade</taxon>
        <taxon>Panicoideae</taxon>
        <taxon>Panicodae</taxon>
        <taxon>Paniceae</taxon>
        <taxon>Panicinae</taxon>
        <taxon>Panicum</taxon>
        <taxon>Panicum sect. Panicum</taxon>
    </lineage>
</organism>
<comment type="caution">
    <text evidence="2">The sequence shown here is derived from an EMBL/GenBank/DDBJ whole genome shotgun (WGS) entry which is preliminary data.</text>
</comment>
<keyword evidence="3" id="KW-1185">Reference proteome</keyword>
<dbReference type="EMBL" id="PQIB02000018">
    <property type="protein sequence ID" value="RLM54925.1"/>
    <property type="molecule type" value="Genomic_DNA"/>
</dbReference>
<dbReference type="STRING" id="4540.A0A3L6PFP1"/>
<sequence length="524" mass="58619">MGAPPPSPSASHQLAQGAAPAKKPAAAPASSWEADNELLLPETALAPEAAAENGFVAHQGPARPTARSIEKSMKTICASRFLADVADNKMFRYELEKYSEDKFAQEFGTIVCSDLTSGAAPVLPSPQLKSHNSGTEKSCLPSVGIYNSINKMMETGILTETSKSEIEPSLNFLSGDEHRYFKVGSQDLSATFPDRCHHHVLSDPVALQRTIEESHATGGIYHELGDVLSKNRQKMFHSVLLPHDYKQFDPSNQKQPTFALFWDTFSRYIIHHLLVCICRDGHEQRNICWDGAFDIADILIAPGHIRINPKVREVKYHPAGGQADYNRLHDIIWAHFRDPSNGAVPMHALHLFHQLGNCPDNWRTDRAFITFLINHPSLLSCSDREKLYNQVDQKIRQLGKRYLKKLRALVGRSTCLGWQTAARSVAGLEPTYMYNARFDSATNTRMSLYTHQVDQCFHFCRNFLTHLKRGVTLEVAESSLVMLWEMLLSDVILKLIVSFNGPPGWDIAKIIENTNSDTSSMVLP</sequence>
<dbReference type="Proteomes" id="UP000275267">
    <property type="component" value="Unassembled WGS sequence"/>
</dbReference>
<dbReference type="PANTHER" id="PTHR35161:SF20">
    <property type="entry name" value="UBIQUITIN-LIKE DOMAIN-CONTAINING PROTEIN"/>
    <property type="match status" value="1"/>
</dbReference>
<dbReference type="AlphaFoldDB" id="A0A3L6PFP1"/>